<proteinExistence type="predicted"/>
<comment type="caution">
    <text evidence="1">The sequence shown here is derived from an EMBL/GenBank/DDBJ whole genome shotgun (WGS) entry which is preliminary data.</text>
</comment>
<accession>A0AAD3XUR2</accession>
<dbReference type="AlphaFoldDB" id="A0AAD3XUR2"/>
<evidence type="ECO:0000313" key="2">
    <source>
        <dbReference type="Proteomes" id="UP001279734"/>
    </source>
</evidence>
<organism evidence="1 2">
    <name type="scientific">Nepenthes gracilis</name>
    <name type="common">Slender pitcher plant</name>
    <dbReference type="NCBI Taxonomy" id="150966"/>
    <lineage>
        <taxon>Eukaryota</taxon>
        <taxon>Viridiplantae</taxon>
        <taxon>Streptophyta</taxon>
        <taxon>Embryophyta</taxon>
        <taxon>Tracheophyta</taxon>
        <taxon>Spermatophyta</taxon>
        <taxon>Magnoliopsida</taxon>
        <taxon>eudicotyledons</taxon>
        <taxon>Gunneridae</taxon>
        <taxon>Pentapetalae</taxon>
        <taxon>Caryophyllales</taxon>
        <taxon>Nepenthaceae</taxon>
        <taxon>Nepenthes</taxon>
    </lineage>
</organism>
<sequence>MLKTIERYRNCKYATLEASRPVNETQTQYILDQLSDLRRREQALSETNKALLKKLEESYSLLPLRHSWGAGDQNTPYSRIPSSSDGFFQPLYCNSALQFGFNPLSANERDAPMPNQNVSGFIPGWTL</sequence>
<name>A0AAD3XUR2_NEPGR</name>
<reference evidence="1" key="1">
    <citation type="submission" date="2023-05" db="EMBL/GenBank/DDBJ databases">
        <title>Nepenthes gracilis genome sequencing.</title>
        <authorList>
            <person name="Fukushima K."/>
        </authorList>
    </citation>
    <scope>NUCLEOTIDE SEQUENCE</scope>
    <source>
        <strain evidence="1">SING2019-196</strain>
    </source>
</reference>
<evidence type="ECO:0000313" key="1">
    <source>
        <dbReference type="EMBL" id="GMH17026.1"/>
    </source>
</evidence>
<gene>
    <name evidence="1" type="ORF">Nepgr_018867</name>
</gene>
<protein>
    <submittedName>
        <fullName evidence="1">Uncharacterized protein</fullName>
    </submittedName>
</protein>
<dbReference type="Proteomes" id="UP001279734">
    <property type="component" value="Unassembled WGS sequence"/>
</dbReference>
<dbReference type="EMBL" id="BSYO01000017">
    <property type="protein sequence ID" value="GMH17026.1"/>
    <property type="molecule type" value="Genomic_DNA"/>
</dbReference>
<keyword evidence="2" id="KW-1185">Reference proteome</keyword>